<protein>
    <submittedName>
        <fullName evidence="1">Uncharacterized protein</fullName>
    </submittedName>
</protein>
<gene>
    <name evidence="1" type="ORF">ABHF33_10075</name>
</gene>
<dbReference type="KEGG" id="cmav:ABHF33_10075"/>
<evidence type="ECO:0000313" key="1">
    <source>
        <dbReference type="EMBL" id="XBL99417.1"/>
    </source>
</evidence>
<organism evidence="1">
    <name type="scientific">Chitinibacter mangrovi</name>
    <dbReference type="NCBI Taxonomy" id="3153927"/>
    <lineage>
        <taxon>Bacteria</taxon>
        <taxon>Pseudomonadati</taxon>
        <taxon>Pseudomonadota</taxon>
        <taxon>Betaproteobacteria</taxon>
        <taxon>Neisseriales</taxon>
        <taxon>Chitinibacteraceae</taxon>
        <taxon>Chitinibacter</taxon>
    </lineage>
</organism>
<dbReference type="EMBL" id="CP157355">
    <property type="protein sequence ID" value="XBL99417.1"/>
    <property type="molecule type" value="Genomic_DNA"/>
</dbReference>
<dbReference type="RefSeq" id="WP_348943843.1">
    <property type="nucleotide sequence ID" value="NZ_CP157355.1"/>
</dbReference>
<name>A0AAU7F748_9NEIS</name>
<reference evidence="1" key="1">
    <citation type="submission" date="2024-05" db="EMBL/GenBank/DDBJ databases">
        <authorList>
            <person name="Yang L."/>
            <person name="Pan L."/>
        </authorList>
    </citation>
    <scope>NUCLEOTIDE SEQUENCE</scope>
    <source>
        <strain evidence="1">FCG-7</strain>
    </source>
</reference>
<proteinExistence type="predicted"/>
<dbReference type="AlphaFoldDB" id="A0AAU7F748"/>
<accession>A0AAU7F748</accession>
<sequence length="187" mass="21826">MYKKHVIDFFKIQDDLLILFSLASAKEKLVVAVNNSKYHDGNINQLSMDYRFWLEDKVSRLLIDIATHTRIAQDIIYDCDEAMSGQNSSFKRSTLSISSCELRPASLVGINPEHKDPIREICNKIIHALSFELEYVDFWSGKISLRGIQRGSAWQVEVDVNELCLRLRKYIELLHQQFVYTMQFYEV</sequence>